<dbReference type="SUPFAM" id="SSF50249">
    <property type="entry name" value="Nucleic acid-binding proteins"/>
    <property type="match status" value="1"/>
</dbReference>
<gene>
    <name evidence="1" type="ORF">M9458_030500</name>
</gene>
<protein>
    <submittedName>
        <fullName evidence="1">Uncharacterized protein</fullName>
    </submittedName>
</protein>
<feature type="non-terminal residue" evidence="1">
    <location>
        <position position="1"/>
    </location>
</feature>
<evidence type="ECO:0000313" key="1">
    <source>
        <dbReference type="EMBL" id="KAL0174532.1"/>
    </source>
</evidence>
<evidence type="ECO:0000313" key="2">
    <source>
        <dbReference type="Proteomes" id="UP001529510"/>
    </source>
</evidence>
<dbReference type="Proteomes" id="UP001529510">
    <property type="component" value="Unassembled WGS sequence"/>
</dbReference>
<dbReference type="Gene3D" id="2.40.50.140">
    <property type="entry name" value="Nucleic acid-binding proteins"/>
    <property type="match status" value="1"/>
</dbReference>
<sequence length="64" mass="7229">VYYISKGTLKIANKQFTSLKNDYEMTLNGETSIIPCEDSHDVPMVQCDFVSIADLESREKDAII</sequence>
<keyword evidence="2" id="KW-1185">Reference proteome</keyword>
<dbReference type="AlphaFoldDB" id="A0ABD0PKW1"/>
<comment type="caution">
    <text evidence="1">The sequence shown here is derived from an EMBL/GenBank/DDBJ whole genome shotgun (WGS) entry which is preliminary data.</text>
</comment>
<dbReference type="EMBL" id="JAMKFB020000015">
    <property type="protein sequence ID" value="KAL0174532.1"/>
    <property type="molecule type" value="Genomic_DNA"/>
</dbReference>
<organism evidence="1 2">
    <name type="scientific">Cirrhinus mrigala</name>
    <name type="common">Mrigala</name>
    <dbReference type="NCBI Taxonomy" id="683832"/>
    <lineage>
        <taxon>Eukaryota</taxon>
        <taxon>Metazoa</taxon>
        <taxon>Chordata</taxon>
        <taxon>Craniata</taxon>
        <taxon>Vertebrata</taxon>
        <taxon>Euteleostomi</taxon>
        <taxon>Actinopterygii</taxon>
        <taxon>Neopterygii</taxon>
        <taxon>Teleostei</taxon>
        <taxon>Ostariophysi</taxon>
        <taxon>Cypriniformes</taxon>
        <taxon>Cyprinidae</taxon>
        <taxon>Labeoninae</taxon>
        <taxon>Labeonini</taxon>
        <taxon>Cirrhinus</taxon>
    </lineage>
</organism>
<dbReference type="InterPro" id="IPR012340">
    <property type="entry name" value="NA-bd_OB-fold"/>
</dbReference>
<feature type="non-terminal residue" evidence="1">
    <location>
        <position position="64"/>
    </location>
</feature>
<proteinExistence type="predicted"/>
<name>A0ABD0PKW1_CIRMR</name>
<reference evidence="1 2" key="1">
    <citation type="submission" date="2024-05" db="EMBL/GenBank/DDBJ databases">
        <title>Genome sequencing and assembly of Indian major carp, Cirrhinus mrigala (Hamilton, 1822).</title>
        <authorList>
            <person name="Mohindra V."/>
            <person name="Chowdhury L.M."/>
            <person name="Lal K."/>
            <person name="Jena J.K."/>
        </authorList>
    </citation>
    <scope>NUCLEOTIDE SEQUENCE [LARGE SCALE GENOMIC DNA]</scope>
    <source>
        <strain evidence="1">CM1030</strain>
        <tissue evidence="1">Blood</tissue>
    </source>
</reference>
<accession>A0ABD0PKW1</accession>